<evidence type="ECO:0000313" key="11">
    <source>
        <dbReference type="EMBL" id="JAV66169.1"/>
    </source>
</evidence>
<dbReference type="SUPFAM" id="SSF53474">
    <property type="entry name" value="alpha/beta-Hydrolases"/>
    <property type="match status" value="1"/>
</dbReference>
<evidence type="ECO:0000256" key="1">
    <source>
        <dbReference type="ARBA" id="ARBA00010758"/>
    </source>
</evidence>
<gene>
    <name evidence="12" type="ORF">PPYR_14971</name>
</gene>
<dbReference type="Gene3D" id="3.40.50.1820">
    <property type="entry name" value="alpha/beta hydrolase"/>
    <property type="match status" value="1"/>
</dbReference>
<comment type="catalytic activity">
    <reaction evidence="9">
        <text>S-hexadecanoyl-L-cysteinyl-[protein] + H2O = L-cysteinyl-[protein] + hexadecanoate + H(+)</text>
        <dbReference type="Rhea" id="RHEA:19233"/>
        <dbReference type="Rhea" id="RHEA-COMP:10131"/>
        <dbReference type="Rhea" id="RHEA-COMP:11032"/>
        <dbReference type="ChEBI" id="CHEBI:7896"/>
        <dbReference type="ChEBI" id="CHEBI:15377"/>
        <dbReference type="ChEBI" id="CHEBI:15378"/>
        <dbReference type="ChEBI" id="CHEBI:29950"/>
        <dbReference type="ChEBI" id="CHEBI:74151"/>
        <dbReference type="EC" id="3.1.2.22"/>
    </reaction>
    <physiologicalReaction direction="left-to-right" evidence="9">
        <dbReference type="Rhea" id="RHEA:19234"/>
    </physiologicalReaction>
</comment>
<dbReference type="Pfam" id="PF02089">
    <property type="entry name" value="Palm_thioest"/>
    <property type="match status" value="1"/>
</dbReference>
<keyword evidence="5" id="KW-0378">Hydrolase</keyword>
<dbReference type="PANTHER" id="PTHR11247:SF8">
    <property type="entry name" value="PALMITOYL-PROTEIN THIOESTERASE 1"/>
    <property type="match status" value="1"/>
</dbReference>
<dbReference type="EMBL" id="GEZM01070932">
    <property type="protein sequence ID" value="JAV66200.1"/>
    <property type="molecule type" value="Transcribed_RNA"/>
</dbReference>
<dbReference type="FunFam" id="3.40.50.1820:FF:000107">
    <property type="entry name" value="Palmitoyl-protein thioesterase 1"/>
    <property type="match status" value="1"/>
</dbReference>
<keyword evidence="10" id="KW-0472">Membrane</keyword>
<dbReference type="PRINTS" id="PR00414">
    <property type="entry name" value="PPTHIESTRASE"/>
</dbReference>
<evidence type="ECO:0000256" key="7">
    <source>
        <dbReference type="ARBA" id="ARBA00023180"/>
    </source>
</evidence>
<dbReference type="InterPro" id="IPR029058">
    <property type="entry name" value="AB_hydrolase_fold"/>
</dbReference>
<dbReference type="GO" id="GO:0008474">
    <property type="term" value="F:palmitoyl-(protein) hydrolase activity"/>
    <property type="evidence" value="ECO:0007669"/>
    <property type="project" value="UniProtKB-EC"/>
</dbReference>
<reference evidence="12 13" key="2">
    <citation type="journal article" date="2018" name="Elife">
        <title>Firefly genomes illuminate parallel origins of bioluminescence in beetles.</title>
        <authorList>
            <person name="Fallon T.R."/>
            <person name="Lower S.E."/>
            <person name="Chang C.H."/>
            <person name="Bessho-Uehara M."/>
            <person name="Martin G.J."/>
            <person name="Bewick A.J."/>
            <person name="Behringer M."/>
            <person name="Debat H.J."/>
            <person name="Wong I."/>
            <person name="Day J.C."/>
            <person name="Suvorov A."/>
            <person name="Silva C.J."/>
            <person name="Stanger-Hall K.F."/>
            <person name="Hall D.W."/>
            <person name="Schmitz R.J."/>
            <person name="Nelson D.R."/>
            <person name="Lewis S.M."/>
            <person name="Shigenobu S."/>
            <person name="Bybee S.M."/>
            <person name="Larracuente A.M."/>
            <person name="Oba Y."/>
            <person name="Weng J.K."/>
        </authorList>
    </citation>
    <scope>NUCLEOTIDE SEQUENCE [LARGE SCALE GENOMIC DNA]</scope>
    <source>
        <strain evidence="12">1611_PpyrPB1</strain>
        <tissue evidence="12">Whole body</tissue>
    </source>
</reference>
<dbReference type="GO" id="GO:0005764">
    <property type="term" value="C:lysosome"/>
    <property type="evidence" value="ECO:0007669"/>
    <property type="project" value="TreeGrafter"/>
</dbReference>
<evidence type="ECO:0000256" key="2">
    <source>
        <dbReference type="ARBA" id="ARBA00012423"/>
    </source>
</evidence>
<evidence type="ECO:0000256" key="8">
    <source>
        <dbReference type="ARBA" id="ARBA00031934"/>
    </source>
</evidence>
<reference evidence="11" key="1">
    <citation type="journal article" date="2016" name="Sci. Rep.">
        <title>Molecular characterization of firefly nuptial gifts: a multi-omics approach sheds light on postcopulatory sexual selection.</title>
        <authorList>
            <person name="Al-Wathiqui N."/>
            <person name="Fallon T.R."/>
            <person name="South A."/>
            <person name="Weng J.K."/>
            <person name="Lewis S.M."/>
        </authorList>
    </citation>
    <scope>NUCLEOTIDE SEQUENCE</scope>
</reference>
<sequence length="314" mass="36788">MMCGKTPLQNWNEIRKNHLISGGAKSMSPLILLIVWFGVVACRTPVLFWHGFANAYTVSSITLIKENLETLYPDLYIKVLQIGDTVVEDFVNSISMHPDRQIEIACNATQSDERLRDGYVGIGFSQGGLLLRGLAQRCSHPPMKKMITMGTMHQGVYGLPNCNIYFVCDIIRRLYSRLAYTDFWQNYFVQATYWHNPLDIDNYKRRNTFLADINNENRINGTYIDNLNRLEKFVMVKYTKETFVVPSESEWFGYYETALDNQTQTLENSQLYIDDRLGLRRMHDEGKLDFLTVPWEHVEFHWDWFKDNIVDRYL</sequence>
<evidence type="ECO:0000256" key="9">
    <source>
        <dbReference type="ARBA" id="ARBA00047409"/>
    </source>
</evidence>
<organism evidence="11">
    <name type="scientific">Photinus pyralis</name>
    <name type="common">Common eastern firefly</name>
    <name type="synonym">Lampyris pyralis</name>
    <dbReference type="NCBI Taxonomy" id="7054"/>
    <lineage>
        <taxon>Eukaryota</taxon>
        <taxon>Metazoa</taxon>
        <taxon>Ecdysozoa</taxon>
        <taxon>Arthropoda</taxon>
        <taxon>Hexapoda</taxon>
        <taxon>Insecta</taxon>
        <taxon>Pterygota</taxon>
        <taxon>Neoptera</taxon>
        <taxon>Endopterygota</taxon>
        <taxon>Coleoptera</taxon>
        <taxon>Polyphaga</taxon>
        <taxon>Elateriformia</taxon>
        <taxon>Elateroidea</taxon>
        <taxon>Lampyridae</taxon>
        <taxon>Lampyrinae</taxon>
        <taxon>Photinus</taxon>
    </lineage>
</organism>
<keyword evidence="7" id="KW-0325">Glycoprotein</keyword>
<dbReference type="AlphaFoldDB" id="A0A1Y1KXM4"/>
<evidence type="ECO:0000256" key="6">
    <source>
        <dbReference type="ARBA" id="ARBA00023157"/>
    </source>
</evidence>
<name>A0A1Y1KXM4_PHOPY</name>
<dbReference type="EMBL" id="VVIM01000684">
    <property type="protein sequence ID" value="KAB0790884.1"/>
    <property type="molecule type" value="Genomic_DNA"/>
</dbReference>
<keyword evidence="13" id="KW-1185">Reference proteome</keyword>
<dbReference type="PANTHER" id="PTHR11247">
    <property type="entry name" value="PALMITOYL-PROTEIN THIOESTERASE/DOLICHYLDIPHOSPHATASE 1"/>
    <property type="match status" value="1"/>
</dbReference>
<evidence type="ECO:0000256" key="10">
    <source>
        <dbReference type="SAM" id="Phobius"/>
    </source>
</evidence>
<evidence type="ECO:0000256" key="5">
    <source>
        <dbReference type="ARBA" id="ARBA00022801"/>
    </source>
</evidence>
<keyword evidence="10" id="KW-1133">Transmembrane helix</keyword>
<evidence type="ECO:0000256" key="3">
    <source>
        <dbReference type="ARBA" id="ARBA00014212"/>
    </source>
</evidence>
<proteinExistence type="inferred from homology"/>
<dbReference type="EMBL" id="GEZM01070939">
    <property type="protein sequence ID" value="JAV66175.1"/>
    <property type="molecule type" value="Transcribed_RNA"/>
</dbReference>
<accession>A0A1Y1KXM4</accession>
<dbReference type="OrthoDB" id="10263094at2759"/>
<keyword evidence="10" id="KW-0812">Transmembrane</keyword>
<keyword evidence="4" id="KW-0732">Signal</keyword>
<keyword evidence="6" id="KW-1015">Disulfide bond</keyword>
<protein>
    <recommendedName>
        <fullName evidence="3">Palmitoyl-protein thioesterase 1</fullName>
        <ecNumber evidence="2">3.1.2.22</ecNumber>
    </recommendedName>
    <alternativeName>
        <fullName evidence="8">Palmitoyl-protein hydrolase 1</fullName>
    </alternativeName>
</protein>
<feature type="transmembrane region" description="Helical" evidence="10">
    <location>
        <begin position="30"/>
        <end position="52"/>
    </location>
</feature>
<evidence type="ECO:0000256" key="4">
    <source>
        <dbReference type="ARBA" id="ARBA00022729"/>
    </source>
</evidence>
<dbReference type="EMBL" id="GEZM01070940">
    <property type="protein sequence ID" value="JAV66169.1"/>
    <property type="molecule type" value="Transcribed_RNA"/>
</dbReference>
<dbReference type="InterPro" id="IPR002472">
    <property type="entry name" value="Palm_thioest"/>
</dbReference>
<comment type="similarity">
    <text evidence="1">Belongs to the palmitoyl-protein thioesterase family.</text>
</comment>
<dbReference type="InParanoid" id="A0A1Y1KXM4"/>
<evidence type="ECO:0000313" key="12">
    <source>
        <dbReference type="EMBL" id="KAB0790884.1"/>
    </source>
</evidence>
<evidence type="ECO:0000313" key="13">
    <source>
        <dbReference type="Proteomes" id="UP000327044"/>
    </source>
</evidence>
<dbReference type="EC" id="3.1.2.22" evidence="2"/>
<dbReference type="EMBL" id="GEZM01070934">
    <property type="protein sequence ID" value="JAV66192.1"/>
    <property type="molecule type" value="Transcribed_RNA"/>
</dbReference>
<dbReference type="Proteomes" id="UP000327044">
    <property type="component" value="Unassembled WGS sequence"/>
</dbReference>
<dbReference type="GO" id="GO:0006898">
    <property type="term" value="P:receptor-mediated endocytosis"/>
    <property type="evidence" value="ECO:0007669"/>
    <property type="project" value="TreeGrafter"/>
</dbReference>
<reference evidence="12" key="3">
    <citation type="submission" date="2019-08" db="EMBL/GenBank/DDBJ databases">
        <authorList>
            <consortium name="Photinus pyralis genome working group"/>
            <person name="Fallon T.R."/>
            <person name="Sander Lower S.E."/>
            <person name="Weng J.-K."/>
        </authorList>
    </citation>
    <scope>NUCLEOTIDE SEQUENCE</scope>
    <source>
        <strain evidence="12">1611_PpyrPB1</strain>
        <tissue evidence="12">Whole body</tissue>
    </source>
</reference>